<protein>
    <recommendedName>
        <fullName evidence="4">Lipoprotein</fullName>
    </recommendedName>
</protein>
<evidence type="ECO:0000313" key="2">
    <source>
        <dbReference type="EMBL" id="WEK40439.1"/>
    </source>
</evidence>
<organism evidence="2 3">
    <name type="scientific">Candidatus Brevundimonas colombiensis</name>
    <dbReference type="NCBI Taxonomy" id="3121376"/>
    <lineage>
        <taxon>Bacteria</taxon>
        <taxon>Pseudomonadati</taxon>
        <taxon>Pseudomonadota</taxon>
        <taxon>Alphaproteobacteria</taxon>
        <taxon>Caulobacterales</taxon>
        <taxon>Caulobacteraceae</taxon>
        <taxon>Brevundimonas</taxon>
    </lineage>
</organism>
<dbReference type="PROSITE" id="PS51257">
    <property type="entry name" value="PROKAR_LIPOPROTEIN"/>
    <property type="match status" value="1"/>
</dbReference>
<feature type="signal peptide" evidence="1">
    <location>
        <begin position="1"/>
        <end position="26"/>
    </location>
</feature>
<name>A0AAJ5X1S4_9CAUL</name>
<evidence type="ECO:0008006" key="4">
    <source>
        <dbReference type="Google" id="ProtNLM"/>
    </source>
</evidence>
<sequence length="202" mass="21320">MKMSILKACLPLLVVAGLLGCGPEPAASAEGQPSQTASRGVQPVASGALGQCSTFMGASLSDGDRAALWDGRGDAQPLCLFVASFAWADHDRQKASDLYALAMVRYRYDAVRCAAPVPDALVSTMVAARMAAGDRLADLGIDVGPNEIGAAAQRSESYIYPVGHLQTQCDGKLRPETEWAGLRRAMQEQIAEAQARPRTNLS</sequence>
<evidence type="ECO:0000256" key="1">
    <source>
        <dbReference type="SAM" id="SignalP"/>
    </source>
</evidence>
<dbReference type="Proteomes" id="UP001213664">
    <property type="component" value="Chromosome"/>
</dbReference>
<dbReference type="AlphaFoldDB" id="A0AAJ5X1S4"/>
<keyword evidence="1" id="KW-0732">Signal</keyword>
<gene>
    <name evidence="2" type="ORF">P0Y50_02195</name>
</gene>
<accession>A0AAJ5X1S4</accession>
<dbReference type="EMBL" id="CP119326">
    <property type="protein sequence ID" value="WEK40439.1"/>
    <property type="molecule type" value="Genomic_DNA"/>
</dbReference>
<evidence type="ECO:0000313" key="3">
    <source>
        <dbReference type="Proteomes" id="UP001213664"/>
    </source>
</evidence>
<reference evidence="2" key="1">
    <citation type="submission" date="2023-03" db="EMBL/GenBank/DDBJ databases">
        <title>Andean soil-derived lignocellulolytic bacterial consortium as a source of novel taxa and putative plastic-active enzymes.</title>
        <authorList>
            <person name="Diaz-Garcia L."/>
            <person name="Chuvochina M."/>
            <person name="Feuerriegel G."/>
            <person name="Bunk B."/>
            <person name="Sproer C."/>
            <person name="Streit W.R."/>
            <person name="Rodriguez L.M."/>
            <person name="Overmann J."/>
            <person name="Jimenez D.J."/>
        </authorList>
    </citation>
    <scope>NUCLEOTIDE SEQUENCE</scope>
    <source>
        <strain evidence="2">MAG 833</strain>
    </source>
</reference>
<proteinExistence type="predicted"/>
<feature type="chain" id="PRO_5042570458" description="Lipoprotein" evidence="1">
    <location>
        <begin position="27"/>
        <end position="202"/>
    </location>
</feature>